<dbReference type="Proteomes" id="UP001107961">
    <property type="component" value="Unassembled WGS sequence"/>
</dbReference>
<reference evidence="2" key="1">
    <citation type="submission" date="2022-01" db="EMBL/GenBank/DDBJ databases">
        <authorList>
            <person name="Karlyshev A.V."/>
            <person name="Jaspars M."/>
        </authorList>
    </citation>
    <scope>NUCLEOTIDE SEQUENCE</scope>
    <source>
        <strain evidence="2">AGSA3-2</strain>
    </source>
</reference>
<keyword evidence="1" id="KW-0812">Transmembrane</keyword>
<dbReference type="AlphaFoldDB" id="A0A9Q3W1T4"/>
<gene>
    <name evidence="2" type="ORF">LZG35_10555</name>
</gene>
<sequence>MKTLFEKILDGAGLLTLFGVGLLFLAAGYLLATLALMGGIKVLIGFLILAALVGLMEAGVAAILMLPYRLWVRIFGNRTEPAAPVSDEGKAQGRRVGLYALCLLVLGAMLGVGQHVVEKVN</sequence>
<proteinExistence type="predicted"/>
<evidence type="ECO:0000313" key="3">
    <source>
        <dbReference type="Proteomes" id="UP001107961"/>
    </source>
</evidence>
<dbReference type="RefSeq" id="WP_022995432.1">
    <property type="nucleotide sequence ID" value="NZ_CBDDTQ010000001.1"/>
</dbReference>
<dbReference type="EMBL" id="JAJVKT010000011">
    <property type="protein sequence ID" value="MCE7509075.1"/>
    <property type="molecule type" value="Genomic_DNA"/>
</dbReference>
<feature type="transmembrane region" description="Helical" evidence="1">
    <location>
        <begin position="12"/>
        <end position="37"/>
    </location>
</feature>
<feature type="transmembrane region" description="Helical" evidence="1">
    <location>
        <begin position="43"/>
        <end position="68"/>
    </location>
</feature>
<name>A0A9Q3W1T4_9GAMM</name>
<keyword evidence="1" id="KW-1133">Transmembrane helix</keyword>
<keyword evidence="1" id="KW-0472">Membrane</keyword>
<feature type="transmembrane region" description="Helical" evidence="1">
    <location>
        <begin position="96"/>
        <end position="117"/>
    </location>
</feature>
<accession>A0A9Q3W1T4</accession>
<organism evidence="2 3">
    <name type="scientific">Alloalcanivorax xenomutans</name>
    <dbReference type="NCBI Taxonomy" id="1094342"/>
    <lineage>
        <taxon>Bacteria</taxon>
        <taxon>Pseudomonadati</taxon>
        <taxon>Pseudomonadota</taxon>
        <taxon>Gammaproteobacteria</taxon>
        <taxon>Oceanospirillales</taxon>
        <taxon>Alcanivoracaceae</taxon>
        <taxon>Alloalcanivorax</taxon>
    </lineage>
</organism>
<dbReference type="KEGG" id="axe:P40_06230"/>
<evidence type="ECO:0000256" key="1">
    <source>
        <dbReference type="SAM" id="Phobius"/>
    </source>
</evidence>
<keyword evidence="3" id="KW-1185">Reference proteome</keyword>
<evidence type="ECO:0000313" key="2">
    <source>
        <dbReference type="EMBL" id="MCE7509075.1"/>
    </source>
</evidence>
<protein>
    <submittedName>
        <fullName evidence="2">Uncharacterized protein</fullName>
    </submittedName>
</protein>
<comment type="caution">
    <text evidence="2">The sequence shown here is derived from an EMBL/GenBank/DDBJ whole genome shotgun (WGS) entry which is preliminary data.</text>
</comment>